<evidence type="ECO:0000313" key="8">
    <source>
        <dbReference type="EMBL" id="TCS77951.1"/>
    </source>
</evidence>
<comment type="cofactor">
    <cofactor evidence="1">
        <name>pyridoxal 5'-phosphate</name>
        <dbReference type="ChEBI" id="CHEBI:597326"/>
    </cofactor>
</comment>
<dbReference type="InterPro" id="IPR015421">
    <property type="entry name" value="PyrdxlP-dep_Trfase_major"/>
</dbReference>
<name>A0A4R3K5K2_9BACI</name>
<dbReference type="Proteomes" id="UP000295788">
    <property type="component" value="Unassembled WGS sequence"/>
</dbReference>
<evidence type="ECO:0000256" key="5">
    <source>
        <dbReference type="ARBA" id="ARBA00023239"/>
    </source>
</evidence>
<accession>A0A4R3K5K2</accession>
<gene>
    <name evidence="8" type="ORF">EDD72_1327</name>
</gene>
<dbReference type="Pfam" id="PF01276">
    <property type="entry name" value="OKR_DC_1"/>
    <property type="match status" value="1"/>
</dbReference>
<dbReference type="Pfam" id="PF03711">
    <property type="entry name" value="OKR_DC_1_C"/>
    <property type="match status" value="1"/>
</dbReference>
<keyword evidence="4" id="KW-0663">Pyridoxal phosphate</keyword>
<evidence type="ECO:0000256" key="2">
    <source>
        <dbReference type="ARBA" id="ARBA00010671"/>
    </source>
</evidence>
<dbReference type="SUPFAM" id="SSF55904">
    <property type="entry name" value="Ornithine decarboxylase C-terminal domain"/>
    <property type="match status" value="1"/>
</dbReference>
<evidence type="ECO:0000256" key="3">
    <source>
        <dbReference type="ARBA" id="ARBA00022793"/>
    </source>
</evidence>
<dbReference type="CDD" id="cd00615">
    <property type="entry name" value="Orn_deC_like"/>
    <property type="match status" value="1"/>
</dbReference>
<dbReference type="InterPro" id="IPR015424">
    <property type="entry name" value="PyrdxlP-dep_Trfase"/>
</dbReference>
<evidence type="ECO:0000259" key="6">
    <source>
        <dbReference type="Pfam" id="PF01276"/>
    </source>
</evidence>
<dbReference type="PANTHER" id="PTHR43277">
    <property type="entry name" value="ARGININE DECARBOXYLASE"/>
    <property type="match status" value="1"/>
</dbReference>
<protein>
    <submittedName>
        <fullName evidence="8">Arginine/lysine/ornithine decarboxylase</fullName>
    </submittedName>
</protein>
<dbReference type="Gene3D" id="3.90.100.10">
    <property type="entry name" value="Orn/Lys/Arg decarboxylase, C-terminal domain"/>
    <property type="match status" value="1"/>
</dbReference>
<sequence length="488" mass="54886">MKKQNTYLFEQLQLHHQKRPISFHVPGHKMGKGFDPLGREFFQDILQIDLTEVSGLDDLHQPESVILDSEKRAARVFKAKATFFLVNGSTAGNLAMILATCKPGDKIIVQRNVHKSVIHGLILAKTIPIYVQPEYIPSLGIWGSVSLETIEKALMDHPEAKAVLLTNPNYYGIGVDLTEIARLVHRYRIPLLIDEAHGAHFGFHKSFPKSSIQMGADLVVQSTHKTLSAMTMGSMLHVNYDSLIDIERLKFFLSVVQTSSPSYPIMASLDLTCRLIEEKGESLWDPVLEWLQWFDEKASTLDGIQVQHLIPSQYFTDPLKRTIQSQIPKVSGFDLQRQLEESNIFTELADRWNTLAIMTYGNTLGDIKALYHSLSIIDQLYQEDLLKEGKSIPSMEFNFHQIDQEQTSTISLDQVIYGRKKVVPLKASVGMIAAEMVIPYPPGIPLIQLGERITKGMVSYLLELKEMGSKFQGVVDPTISTINVVDVS</sequence>
<proteinExistence type="inferred from homology"/>
<dbReference type="EMBL" id="SMAB01000032">
    <property type="protein sequence ID" value="TCS77951.1"/>
    <property type="molecule type" value="Genomic_DNA"/>
</dbReference>
<reference evidence="8 9" key="1">
    <citation type="submission" date="2019-03" db="EMBL/GenBank/DDBJ databases">
        <title>Genomic Encyclopedia of Type Strains, Phase IV (KMG-IV): sequencing the most valuable type-strain genomes for metagenomic binning, comparative biology and taxonomic classification.</title>
        <authorList>
            <person name="Goeker M."/>
        </authorList>
    </citation>
    <scope>NUCLEOTIDE SEQUENCE [LARGE SCALE GENOMIC DNA]</scope>
    <source>
        <strain evidence="8 9">DSM 23802</strain>
    </source>
</reference>
<dbReference type="InterPro" id="IPR000310">
    <property type="entry name" value="Orn/Lys/Arg_deCO2ase_major_dom"/>
</dbReference>
<dbReference type="RefSeq" id="WP_165895091.1">
    <property type="nucleotide sequence ID" value="NZ_SMAB01000032.1"/>
</dbReference>
<dbReference type="SUPFAM" id="SSF53383">
    <property type="entry name" value="PLP-dependent transferases"/>
    <property type="match status" value="1"/>
</dbReference>
<keyword evidence="5" id="KW-0456">Lyase</keyword>
<evidence type="ECO:0000256" key="4">
    <source>
        <dbReference type="ARBA" id="ARBA00022898"/>
    </source>
</evidence>
<dbReference type="InterPro" id="IPR008286">
    <property type="entry name" value="Prn/Lys/Arg_de-COase_C"/>
</dbReference>
<feature type="domain" description="Orn/Lys/Arg decarboxylase C-terminal" evidence="7">
    <location>
        <begin position="405"/>
        <end position="473"/>
    </location>
</feature>
<keyword evidence="9" id="KW-1185">Reference proteome</keyword>
<evidence type="ECO:0000259" key="7">
    <source>
        <dbReference type="Pfam" id="PF03711"/>
    </source>
</evidence>
<feature type="domain" description="Orn/Lys/Arg decarboxylases family 1 pyridoxal-P attachment site" evidence="6">
    <location>
        <begin position="8"/>
        <end position="299"/>
    </location>
</feature>
<keyword evidence="3" id="KW-0210">Decarboxylase</keyword>
<dbReference type="InterPro" id="IPR052357">
    <property type="entry name" value="Orn_Lys_Arg_decarboxylase-I"/>
</dbReference>
<evidence type="ECO:0000313" key="9">
    <source>
        <dbReference type="Proteomes" id="UP000295788"/>
    </source>
</evidence>
<dbReference type="InterPro" id="IPR036633">
    <property type="entry name" value="Prn/Lys/Arg_de-COase_C_sf"/>
</dbReference>
<dbReference type="Gene3D" id="3.40.640.10">
    <property type="entry name" value="Type I PLP-dependent aspartate aminotransferase-like (Major domain)"/>
    <property type="match status" value="1"/>
</dbReference>
<dbReference type="GO" id="GO:0016831">
    <property type="term" value="F:carboxy-lyase activity"/>
    <property type="evidence" value="ECO:0007669"/>
    <property type="project" value="UniProtKB-KW"/>
</dbReference>
<organism evidence="8 9">
    <name type="scientific">Tepidibacillus fermentans</name>
    <dbReference type="NCBI Taxonomy" id="1281767"/>
    <lineage>
        <taxon>Bacteria</taxon>
        <taxon>Bacillati</taxon>
        <taxon>Bacillota</taxon>
        <taxon>Bacilli</taxon>
        <taxon>Bacillales</taxon>
        <taxon>Bacillaceae</taxon>
        <taxon>Tepidibacillus</taxon>
    </lineage>
</organism>
<dbReference type="PANTHER" id="PTHR43277:SF3">
    <property type="entry name" value="DECARBOXYLASE, PUTATIVE-RELATED"/>
    <property type="match status" value="1"/>
</dbReference>
<evidence type="ECO:0000256" key="1">
    <source>
        <dbReference type="ARBA" id="ARBA00001933"/>
    </source>
</evidence>
<dbReference type="AlphaFoldDB" id="A0A4R3K5K2"/>
<comment type="similarity">
    <text evidence="2">Belongs to the Orn/Lys/Arg decarboxylase class-I family.</text>
</comment>
<comment type="caution">
    <text evidence="8">The sequence shown here is derived from an EMBL/GenBank/DDBJ whole genome shotgun (WGS) entry which is preliminary data.</text>
</comment>